<name>A0A1L9RC73_ASPWE</name>
<evidence type="ECO:0000313" key="3">
    <source>
        <dbReference type="EMBL" id="OJJ32512.1"/>
    </source>
</evidence>
<dbReference type="EMBL" id="KV878215">
    <property type="protein sequence ID" value="OJJ32512.1"/>
    <property type="molecule type" value="Genomic_DNA"/>
</dbReference>
<dbReference type="VEuPathDB" id="FungiDB:ASPWEDRAFT_44665"/>
<feature type="compositionally biased region" description="Polar residues" evidence="1">
    <location>
        <begin position="22"/>
        <end position="52"/>
    </location>
</feature>
<organism evidence="3 4">
    <name type="scientific">Aspergillus wentii DTO 134E9</name>
    <dbReference type="NCBI Taxonomy" id="1073089"/>
    <lineage>
        <taxon>Eukaryota</taxon>
        <taxon>Fungi</taxon>
        <taxon>Dikarya</taxon>
        <taxon>Ascomycota</taxon>
        <taxon>Pezizomycotina</taxon>
        <taxon>Eurotiomycetes</taxon>
        <taxon>Eurotiomycetidae</taxon>
        <taxon>Eurotiales</taxon>
        <taxon>Aspergillaceae</taxon>
        <taxon>Aspergillus</taxon>
        <taxon>Aspergillus subgen. Cremei</taxon>
    </lineage>
</organism>
<protein>
    <submittedName>
        <fullName evidence="3">Uncharacterized protein</fullName>
    </submittedName>
</protein>
<evidence type="ECO:0000256" key="2">
    <source>
        <dbReference type="SAM" id="SignalP"/>
    </source>
</evidence>
<reference evidence="4" key="1">
    <citation type="journal article" date="2017" name="Genome Biol.">
        <title>Comparative genomics reveals high biological diversity and specific adaptations in the industrially and medically important fungal genus Aspergillus.</title>
        <authorList>
            <person name="de Vries R.P."/>
            <person name="Riley R."/>
            <person name="Wiebenga A."/>
            <person name="Aguilar-Osorio G."/>
            <person name="Amillis S."/>
            <person name="Uchima C.A."/>
            <person name="Anderluh G."/>
            <person name="Asadollahi M."/>
            <person name="Askin M."/>
            <person name="Barry K."/>
            <person name="Battaglia E."/>
            <person name="Bayram O."/>
            <person name="Benocci T."/>
            <person name="Braus-Stromeyer S.A."/>
            <person name="Caldana C."/>
            <person name="Canovas D."/>
            <person name="Cerqueira G.C."/>
            <person name="Chen F."/>
            <person name="Chen W."/>
            <person name="Choi C."/>
            <person name="Clum A."/>
            <person name="Dos Santos R.A."/>
            <person name="Damasio A.R."/>
            <person name="Diallinas G."/>
            <person name="Emri T."/>
            <person name="Fekete E."/>
            <person name="Flipphi M."/>
            <person name="Freyberg S."/>
            <person name="Gallo A."/>
            <person name="Gournas C."/>
            <person name="Habgood R."/>
            <person name="Hainaut M."/>
            <person name="Harispe M.L."/>
            <person name="Henrissat B."/>
            <person name="Hilden K.S."/>
            <person name="Hope R."/>
            <person name="Hossain A."/>
            <person name="Karabika E."/>
            <person name="Karaffa L."/>
            <person name="Karanyi Z."/>
            <person name="Krasevec N."/>
            <person name="Kuo A."/>
            <person name="Kusch H."/>
            <person name="LaButti K."/>
            <person name="Lagendijk E.L."/>
            <person name="Lapidus A."/>
            <person name="Levasseur A."/>
            <person name="Lindquist E."/>
            <person name="Lipzen A."/>
            <person name="Logrieco A.F."/>
            <person name="MacCabe A."/>
            <person name="Maekelae M.R."/>
            <person name="Malavazi I."/>
            <person name="Melin P."/>
            <person name="Meyer V."/>
            <person name="Mielnichuk N."/>
            <person name="Miskei M."/>
            <person name="Molnar A.P."/>
            <person name="Mule G."/>
            <person name="Ngan C.Y."/>
            <person name="Orejas M."/>
            <person name="Orosz E."/>
            <person name="Ouedraogo J.P."/>
            <person name="Overkamp K.M."/>
            <person name="Park H.-S."/>
            <person name="Perrone G."/>
            <person name="Piumi F."/>
            <person name="Punt P.J."/>
            <person name="Ram A.F."/>
            <person name="Ramon A."/>
            <person name="Rauscher S."/>
            <person name="Record E."/>
            <person name="Riano-Pachon D.M."/>
            <person name="Robert V."/>
            <person name="Roehrig J."/>
            <person name="Ruller R."/>
            <person name="Salamov A."/>
            <person name="Salih N.S."/>
            <person name="Samson R.A."/>
            <person name="Sandor E."/>
            <person name="Sanguinetti M."/>
            <person name="Schuetze T."/>
            <person name="Sepcic K."/>
            <person name="Shelest E."/>
            <person name="Sherlock G."/>
            <person name="Sophianopoulou V."/>
            <person name="Squina F.M."/>
            <person name="Sun H."/>
            <person name="Susca A."/>
            <person name="Todd R.B."/>
            <person name="Tsang A."/>
            <person name="Unkles S.E."/>
            <person name="van de Wiele N."/>
            <person name="van Rossen-Uffink D."/>
            <person name="Oliveira J.V."/>
            <person name="Vesth T.C."/>
            <person name="Visser J."/>
            <person name="Yu J.-H."/>
            <person name="Zhou M."/>
            <person name="Andersen M.R."/>
            <person name="Archer D.B."/>
            <person name="Baker S.E."/>
            <person name="Benoit I."/>
            <person name="Brakhage A.A."/>
            <person name="Braus G.H."/>
            <person name="Fischer R."/>
            <person name="Frisvad J.C."/>
            <person name="Goldman G.H."/>
            <person name="Houbraken J."/>
            <person name="Oakley B."/>
            <person name="Pocsi I."/>
            <person name="Scazzocchio C."/>
            <person name="Seiboth B."/>
            <person name="vanKuyk P.A."/>
            <person name="Wortman J."/>
            <person name="Dyer P.S."/>
            <person name="Grigoriev I.V."/>
        </authorList>
    </citation>
    <scope>NUCLEOTIDE SEQUENCE [LARGE SCALE GENOMIC DNA]</scope>
    <source>
        <strain evidence="4">DTO 134E9</strain>
    </source>
</reference>
<dbReference type="AlphaFoldDB" id="A0A1L9RC73"/>
<keyword evidence="2" id="KW-0732">Signal</keyword>
<feature type="region of interest" description="Disordered" evidence="1">
    <location>
        <begin position="22"/>
        <end position="134"/>
    </location>
</feature>
<feature type="compositionally biased region" description="Low complexity" evidence="1">
    <location>
        <begin position="109"/>
        <end position="122"/>
    </location>
</feature>
<gene>
    <name evidence="3" type="ORF">ASPWEDRAFT_44665</name>
</gene>
<feature type="compositionally biased region" description="Polar residues" evidence="1">
    <location>
        <begin position="71"/>
        <end position="103"/>
    </location>
</feature>
<dbReference type="GeneID" id="63752163"/>
<keyword evidence="4" id="KW-1185">Reference proteome</keyword>
<accession>A0A1L9RC73</accession>
<feature type="chain" id="PRO_5012883049" evidence="2">
    <location>
        <begin position="18"/>
        <end position="159"/>
    </location>
</feature>
<dbReference type="RefSeq" id="XP_040686189.1">
    <property type="nucleotide sequence ID" value="XM_040836315.1"/>
</dbReference>
<evidence type="ECO:0000256" key="1">
    <source>
        <dbReference type="SAM" id="MobiDB-lite"/>
    </source>
</evidence>
<feature type="signal peptide" evidence="2">
    <location>
        <begin position="1"/>
        <end position="17"/>
    </location>
</feature>
<sequence length="159" mass="17060">MHLYILFVILFSHYGFSSPLNETSTLSKESLSNSTDPFVMSPSNESGSTPSLPDSGDDNEANHPKTFIPPANTSTVQPPTLVQSQPVLLSSTTTSGHTASKTRPTILLSSTSTSYHTSTAPTADSNPPQKAPIQPTDLGKSCVCSCNWEVNTHITFDFR</sequence>
<proteinExistence type="predicted"/>
<dbReference type="Proteomes" id="UP000184383">
    <property type="component" value="Unassembled WGS sequence"/>
</dbReference>
<evidence type="ECO:0000313" key="4">
    <source>
        <dbReference type="Proteomes" id="UP000184383"/>
    </source>
</evidence>